<name>A0ABU1T7T4_9SPHI</name>
<sequence>MKEPKDLNVKTIRFPVTIDEKLCKLVKKFSRGKLQLFGQMVEYFHKTGKDPADINDEVLKNTLVKNHDTYIRFIRAQEEKMLIPVKTEVDRMVASQVKIIDSFNSQVLKANRDLLAGQRETDRLLKLIAEKLDDKESLKLKFLYILNYYSKASQNAAPRDKEAFLQEARQHVSKL</sequence>
<dbReference type="EMBL" id="JAVDUU010000001">
    <property type="protein sequence ID" value="MDR6941353.1"/>
    <property type="molecule type" value="Genomic_DNA"/>
</dbReference>
<organism evidence="1 2">
    <name type="scientific">Mucilaginibacter pocheonensis</name>
    <dbReference type="NCBI Taxonomy" id="398050"/>
    <lineage>
        <taxon>Bacteria</taxon>
        <taxon>Pseudomonadati</taxon>
        <taxon>Bacteroidota</taxon>
        <taxon>Sphingobacteriia</taxon>
        <taxon>Sphingobacteriales</taxon>
        <taxon>Sphingobacteriaceae</taxon>
        <taxon>Mucilaginibacter</taxon>
    </lineage>
</organism>
<dbReference type="RefSeq" id="WP_310093003.1">
    <property type="nucleotide sequence ID" value="NZ_JAVDUU010000001.1"/>
</dbReference>
<keyword evidence="2" id="KW-1185">Reference proteome</keyword>
<accession>A0ABU1T7T4</accession>
<comment type="caution">
    <text evidence="1">The sequence shown here is derived from an EMBL/GenBank/DDBJ whole genome shotgun (WGS) entry which is preliminary data.</text>
</comment>
<protein>
    <submittedName>
        <fullName evidence="1">Uncharacterized protein</fullName>
    </submittedName>
</protein>
<dbReference type="InterPro" id="IPR048012">
    <property type="entry name" value="BfmA-like_N"/>
</dbReference>
<reference evidence="1 2" key="1">
    <citation type="submission" date="2023-07" db="EMBL/GenBank/DDBJ databases">
        <title>Sorghum-associated microbial communities from plants grown in Nebraska, USA.</title>
        <authorList>
            <person name="Schachtman D."/>
        </authorList>
    </citation>
    <scope>NUCLEOTIDE SEQUENCE [LARGE SCALE GENOMIC DNA]</scope>
    <source>
        <strain evidence="1 2">3262</strain>
    </source>
</reference>
<gene>
    <name evidence="1" type="ORF">J2W55_001181</name>
</gene>
<proteinExistence type="predicted"/>
<dbReference type="Proteomes" id="UP001247620">
    <property type="component" value="Unassembled WGS sequence"/>
</dbReference>
<evidence type="ECO:0000313" key="2">
    <source>
        <dbReference type="Proteomes" id="UP001247620"/>
    </source>
</evidence>
<dbReference type="NCBIfam" id="NF041200">
    <property type="entry name" value="mob_BfmA_Nterm"/>
    <property type="match status" value="1"/>
</dbReference>
<evidence type="ECO:0000313" key="1">
    <source>
        <dbReference type="EMBL" id="MDR6941353.1"/>
    </source>
</evidence>